<organism evidence="2">
    <name type="scientific">uncultured marine group II/III euryarchaeote KM3_57_F03</name>
    <dbReference type="NCBI Taxonomy" id="1456464"/>
    <lineage>
        <taxon>Archaea</taxon>
        <taxon>Methanobacteriati</taxon>
        <taxon>Methanobacteriota</taxon>
        <taxon>environmental samples</taxon>
    </lineage>
</organism>
<dbReference type="EMBL" id="KF900958">
    <property type="protein sequence ID" value="AIF12919.1"/>
    <property type="molecule type" value="Genomic_DNA"/>
</dbReference>
<dbReference type="InterPro" id="IPR032690">
    <property type="entry name" value="CarS"/>
</dbReference>
<keyword evidence="1" id="KW-0812">Transmembrane</keyword>
<proteinExistence type="predicted"/>
<sequence length="117" mass="12918">MTADSTDWFWIGGEWGAAFILGFTLGFACMLGDMAGSFVKRRQGLKREGEVSSKAPLLDTLPFAIFIFLAAAILFNDQVIMHSHLAPSIITIIILTPIIHRSFNILGYRLGLKSVPY</sequence>
<evidence type="ECO:0008006" key="3">
    <source>
        <dbReference type="Google" id="ProtNLM"/>
    </source>
</evidence>
<protein>
    <recommendedName>
        <fullName evidence="3">CDP-archaeol synthase</fullName>
    </recommendedName>
</protein>
<feature type="transmembrane region" description="Helical" evidence="1">
    <location>
        <begin position="57"/>
        <end position="75"/>
    </location>
</feature>
<dbReference type="PANTHER" id="PTHR39650">
    <property type="entry name" value="CDP-ARCHAEOL SYNTHASE"/>
    <property type="match status" value="1"/>
</dbReference>
<name>A0A075HAE7_9EURY</name>
<dbReference type="Pfam" id="PF01864">
    <property type="entry name" value="CarS-like"/>
    <property type="match status" value="1"/>
</dbReference>
<feature type="transmembrane region" description="Helical" evidence="1">
    <location>
        <begin position="15"/>
        <end position="36"/>
    </location>
</feature>
<dbReference type="AlphaFoldDB" id="A0A075HAE7"/>
<evidence type="ECO:0000256" key="1">
    <source>
        <dbReference type="SAM" id="Phobius"/>
    </source>
</evidence>
<dbReference type="PANTHER" id="PTHR39650:SF1">
    <property type="entry name" value="CDP-ARCHAEOL SYNTHASE"/>
    <property type="match status" value="1"/>
</dbReference>
<accession>A0A075HAE7</accession>
<feature type="transmembrane region" description="Helical" evidence="1">
    <location>
        <begin position="81"/>
        <end position="99"/>
    </location>
</feature>
<keyword evidence="1" id="KW-0472">Membrane</keyword>
<evidence type="ECO:0000313" key="2">
    <source>
        <dbReference type="EMBL" id="AIF12919.1"/>
    </source>
</evidence>
<reference evidence="2" key="1">
    <citation type="journal article" date="2014" name="Genome Biol. Evol.">
        <title>Pangenome evidence for extensive interdomain horizontal transfer affecting lineage core and shell genes in uncultured planktonic thaumarchaeota and euryarchaeota.</title>
        <authorList>
            <person name="Deschamps P."/>
            <person name="Zivanovic Y."/>
            <person name="Moreira D."/>
            <person name="Rodriguez-Valera F."/>
            <person name="Lopez-Garcia P."/>
        </authorList>
    </citation>
    <scope>NUCLEOTIDE SEQUENCE</scope>
</reference>
<keyword evidence="1" id="KW-1133">Transmembrane helix</keyword>